<sequence>MSTLLFRGYTLLRYDRRTNGTSGGGVAIVLREILKFKELEVSSPTRSIEVCGCELESELGTVTVIDFNAHSSSWGDSRDDERGQEEHPQ</sequence>
<dbReference type="EMBL" id="JRES01000520">
    <property type="protein sequence ID" value="KNC30452.1"/>
    <property type="molecule type" value="Genomic_DNA"/>
</dbReference>
<comment type="caution">
    <text evidence="2">The sequence shown here is derived from an EMBL/GenBank/DDBJ whole genome shotgun (WGS) entry which is preliminary data.</text>
</comment>
<dbReference type="InterPro" id="IPR036691">
    <property type="entry name" value="Endo/exonu/phosph_ase_sf"/>
</dbReference>
<reference evidence="2 3" key="1">
    <citation type="journal article" date="2015" name="Nat. Commun.">
        <title>Lucilia cuprina genome unlocks parasitic fly biology to underpin future interventions.</title>
        <authorList>
            <person name="Anstead C.A."/>
            <person name="Korhonen P.K."/>
            <person name="Young N.D."/>
            <person name="Hall R.S."/>
            <person name="Jex A.R."/>
            <person name="Murali S.C."/>
            <person name="Hughes D.S."/>
            <person name="Lee S.F."/>
            <person name="Perry T."/>
            <person name="Stroehlein A.J."/>
            <person name="Ansell B.R."/>
            <person name="Breugelmans B."/>
            <person name="Hofmann A."/>
            <person name="Qu J."/>
            <person name="Dugan S."/>
            <person name="Lee S.L."/>
            <person name="Chao H."/>
            <person name="Dinh H."/>
            <person name="Han Y."/>
            <person name="Doddapaneni H.V."/>
            <person name="Worley K.C."/>
            <person name="Muzny D.M."/>
            <person name="Ioannidis P."/>
            <person name="Waterhouse R.M."/>
            <person name="Zdobnov E.M."/>
            <person name="James P.J."/>
            <person name="Bagnall N.H."/>
            <person name="Kotze A.C."/>
            <person name="Gibbs R.A."/>
            <person name="Richards S."/>
            <person name="Batterham P."/>
            <person name="Gasser R.B."/>
        </authorList>
    </citation>
    <scope>NUCLEOTIDE SEQUENCE [LARGE SCALE GENOMIC DNA]</scope>
    <source>
        <strain evidence="2 3">LS</strain>
        <tissue evidence="2">Full body</tissue>
    </source>
</reference>
<name>A0A0L0CE26_LUCCU</name>
<gene>
    <name evidence="2" type="ORF">FF38_02169</name>
</gene>
<dbReference type="AlphaFoldDB" id="A0A0L0CE26"/>
<feature type="compositionally biased region" description="Basic and acidic residues" evidence="1">
    <location>
        <begin position="76"/>
        <end position="89"/>
    </location>
</feature>
<keyword evidence="3" id="KW-1185">Reference proteome</keyword>
<accession>A0A0L0CE26</accession>
<evidence type="ECO:0000313" key="3">
    <source>
        <dbReference type="Proteomes" id="UP000037069"/>
    </source>
</evidence>
<evidence type="ECO:0000313" key="2">
    <source>
        <dbReference type="EMBL" id="KNC30452.1"/>
    </source>
</evidence>
<dbReference type="Proteomes" id="UP000037069">
    <property type="component" value="Unassembled WGS sequence"/>
</dbReference>
<dbReference type="SUPFAM" id="SSF56219">
    <property type="entry name" value="DNase I-like"/>
    <property type="match status" value="1"/>
</dbReference>
<evidence type="ECO:0000256" key="1">
    <source>
        <dbReference type="SAM" id="MobiDB-lite"/>
    </source>
</evidence>
<proteinExistence type="predicted"/>
<feature type="region of interest" description="Disordered" evidence="1">
    <location>
        <begin position="70"/>
        <end position="89"/>
    </location>
</feature>
<protein>
    <submittedName>
        <fullName evidence="2">Uncharacterized protein</fullName>
    </submittedName>
</protein>
<organism evidence="2 3">
    <name type="scientific">Lucilia cuprina</name>
    <name type="common">Green bottle fly</name>
    <name type="synonym">Australian sheep blowfly</name>
    <dbReference type="NCBI Taxonomy" id="7375"/>
    <lineage>
        <taxon>Eukaryota</taxon>
        <taxon>Metazoa</taxon>
        <taxon>Ecdysozoa</taxon>
        <taxon>Arthropoda</taxon>
        <taxon>Hexapoda</taxon>
        <taxon>Insecta</taxon>
        <taxon>Pterygota</taxon>
        <taxon>Neoptera</taxon>
        <taxon>Endopterygota</taxon>
        <taxon>Diptera</taxon>
        <taxon>Brachycera</taxon>
        <taxon>Muscomorpha</taxon>
        <taxon>Oestroidea</taxon>
        <taxon>Calliphoridae</taxon>
        <taxon>Luciliinae</taxon>
        <taxon>Lucilia</taxon>
    </lineage>
</organism>